<dbReference type="OrthoDB" id="5917530at2759"/>
<evidence type="ECO:0000256" key="2">
    <source>
        <dbReference type="ARBA" id="ARBA00022692"/>
    </source>
</evidence>
<dbReference type="GO" id="GO:0005886">
    <property type="term" value="C:plasma membrane"/>
    <property type="evidence" value="ECO:0007669"/>
    <property type="project" value="TreeGrafter"/>
</dbReference>
<evidence type="ECO:0000256" key="3">
    <source>
        <dbReference type="ARBA" id="ARBA00022989"/>
    </source>
</evidence>
<keyword evidence="7" id="KW-1185">Reference proteome</keyword>
<dbReference type="EMBL" id="CADEPI010000007">
    <property type="protein sequence ID" value="CAB3361917.1"/>
    <property type="molecule type" value="Genomic_DNA"/>
</dbReference>
<keyword evidence="2 5" id="KW-0812">Transmembrane</keyword>
<evidence type="ECO:0000256" key="4">
    <source>
        <dbReference type="ARBA" id="ARBA00023136"/>
    </source>
</evidence>
<accession>A0A8S1C3P8</accession>
<dbReference type="Gene3D" id="1.20.140.150">
    <property type="match status" value="1"/>
</dbReference>
<dbReference type="InterPro" id="IPR004031">
    <property type="entry name" value="PMP22/EMP/MP20/Claudin"/>
</dbReference>
<evidence type="ECO:0000313" key="7">
    <source>
        <dbReference type="Proteomes" id="UP000494165"/>
    </source>
</evidence>
<dbReference type="AlphaFoldDB" id="A0A8S1C3P8"/>
<evidence type="ECO:0000256" key="5">
    <source>
        <dbReference type="SAM" id="Phobius"/>
    </source>
</evidence>
<protein>
    <submittedName>
        <fullName evidence="6">Uncharacterized protein</fullName>
    </submittedName>
</protein>
<proteinExistence type="predicted"/>
<comment type="subcellular location">
    <subcellularLocation>
        <location evidence="1">Membrane</location>
        <topology evidence="1">Multi-pass membrane protein</topology>
    </subcellularLocation>
</comment>
<dbReference type="PANTHER" id="PTHR10671">
    <property type="entry name" value="EPITHELIAL MEMBRANE PROTEIN-RELATED"/>
    <property type="match status" value="1"/>
</dbReference>
<dbReference type="PANTHER" id="PTHR10671:SF82">
    <property type="entry name" value="GH19567P"/>
    <property type="match status" value="1"/>
</dbReference>
<reference evidence="6 7" key="1">
    <citation type="submission" date="2020-04" db="EMBL/GenBank/DDBJ databases">
        <authorList>
            <person name="Alioto T."/>
            <person name="Alioto T."/>
            <person name="Gomez Garrido J."/>
        </authorList>
    </citation>
    <scope>NUCLEOTIDE SEQUENCE [LARGE SCALE GENOMIC DNA]</scope>
</reference>
<feature type="transmembrane region" description="Helical" evidence="5">
    <location>
        <begin position="37"/>
        <end position="55"/>
    </location>
</feature>
<gene>
    <name evidence="6" type="ORF">CLODIP_2_CD01831</name>
</gene>
<evidence type="ECO:0000256" key="1">
    <source>
        <dbReference type="ARBA" id="ARBA00004141"/>
    </source>
</evidence>
<dbReference type="Proteomes" id="UP000494165">
    <property type="component" value="Unassembled WGS sequence"/>
</dbReference>
<name>A0A8S1C3P8_9INSE</name>
<keyword evidence="3 5" id="KW-1133">Transmembrane helix</keyword>
<evidence type="ECO:0000313" key="6">
    <source>
        <dbReference type="EMBL" id="CAB3361917.1"/>
    </source>
</evidence>
<organism evidence="6 7">
    <name type="scientific">Cloeon dipterum</name>
    <dbReference type="NCBI Taxonomy" id="197152"/>
    <lineage>
        <taxon>Eukaryota</taxon>
        <taxon>Metazoa</taxon>
        <taxon>Ecdysozoa</taxon>
        <taxon>Arthropoda</taxon>
        <taxon>Hexapoda</taxon>
        <taxon>Insecta</taxon>
        <taxon>Pterygota</taxon>
        <taxon>Palaeoptera</taxon>
        <taxon>Ephemeroptera</taxon>
        <taxon>Pisciforma</taxon>
        <taxon>Baetidae</taxon>
        <taxon>Cloeon</taxon>
    </lineage>
</organism>
<keyword evidence="4 5" id="KW-0472">Membrane</keyword>
<dbReference type="InterPro" id="IPR050579">
    <property type="entry name" value="PMP-22/EMP/MP20-like"/>
</dbReference>
<feature type="transmembrane region" description="Helical" evidence="5">
    <location>
        <begin position="165"/>
        <end position="186"/>
    </location>
</feature>
<sequence length="214" mass="24233">MAEAAAAPAAAKGHGRAARMKRRVQAVYEQVMFERRVLLGCTAAVGLCVFLWIVAVSTDHWFTLTAPTEAGVFINETKRFFLTSHSGLWRICRTSYGNASDVDNTMLTKCRYQEFFPSDQKIAIDHTIDHGSLRCNASNSILNQPTNFKPQKSKFFCIDYSRTEVSFAIISLFLMVMGFFFSLYTFQNPRYMFKRLAGGIHFITGKNCSNILNF</sequence>
<dbReference type="Pfam" id="PF13903">
    <property type="entry name" value="Claudin_2"/>
    <property type="match status" value="1"/>
</dbReference>
<comment type="caution">
    <text evidence="6">The sequence shown here is derived from an EMBL/GenBank/DDBJ whole genome shotgun (WGS) entry which is preliminary data.</text>
</comment>